<keyword evidence="2" id="KW-1185">Reference proteome</keyword>
<name>A0A0W0XWT8_9GAMM</name>
<gene>
    <name evidence="1" type="ORF">Lrub_1117</name>
</gene>
<accession>A0A0W0XWT8</accession>
<evidence type="ECO:0000313" key="2">
    <source>
        <dbReference type="Proteomes" id="UP000054608"/>
    </source>
</evidence>
<comment type="caution">
    <text evidence="1">The sequence shown here is derived from an EMBL/GenBank/DDBJ whole genome shotgun (WGS) entry which is preliminary data.</text>
</comment>
<protein>
    <submittedName>
        <fullName evidence="1">Stationary phase growth adaptation protein</fullName>
    </submittedName>
</protein>
<proteinExistence type="predicted"/>
<dbReference type="PATRIC" id="fig|458.5.peg.1157"/>
<organism evidence="1 2">
    <name type="scientific">Legionella rubrilucens</name>
    <dbReference type="NCBI Taxonomy" id="458"/>
    <lineage>
        <taxon>Bacteria</taxon>
        <taxon>Pseudomonadati</taxon>
        <taxon>Pseudomonadota</taxon>
        <taxon>Gammaproteobacteria</taxon>
        <taxon>Legionellales</taxon>
        <taxon>Legionellaceae</taxon>
        <taxon>Legionella</taxon>
    </lineage>
</organism>
<dbReference type="Proteomes" id="UP000054608">
    <property type="component" value="Unassembled WGS sequence"/>
</dbReference>
<sequence length="95" mass="11486">MHLQEFTWQSIQPDKGGKSPKTYQFIIEFSMHCFTRGFSPEENIDKNLLYEHFNEKRLFDFKRYELCKDRPNIIKNIDKKTCFHTGKSNFLPLSY</sequence>
<evidence type="ECO:0000313" key="1">
    <source>
        <dbReference type="EMBL" id="KTD48766.1"/>
    </source>
</evidence>
<dbReference type="AlphaFoldDB" id="A0A0W0XWT8"/>
<dbReference type="EMBL" id="LNYT01000007">
    <property type="protein sequence ID" value="KTD48766.1"/>
    <property type="molecule type" value="Genomic_DNA"/>
</dbReference>
<reference evidence="1 2" key="1">
    <citation type="submission" date="2015-11" db="EMBL/GenBank/DDBJ databases">
        <title>Genomic analysis of 38 Legionella species identifies large and diverse effector repertoires.</title>
        <authorList>
            <person name="Burstein D."/>
            <person name="Amaro F."/>
            <person name="Zusman T."/>
            <person name="Lifshitz Z."/>
            <person name="Cohen O."/>
            <person name="Gilbert J.A."/>
            <person name="Pupko T."/>
            <person name="Shuman H.A."/>
            <person name="Segal G."/>
        </authorList>
    </citation>
    <scope>NUCLEOTIDE SEQUENCE [LARGE SCALE GENOMIC DNA]</scope>
    <source>
        <strain evidence="1 2">WA-270A-C2</strain>
    </source>
</reference>
<dbReference type="OrthoDB" id="514079at2"/>
<dbReference type="STRING" id="458.Lrub_1117"/>